<dbReference type="CDD" id="cd06550">
    <property type="entry name" value="TM_ABC_iron-siderophores_like"/>
    <property type="match status" value="1"/>
</dbReference>
<feature type="transmembrane region" description="Helical" evidence="9">
    <location>
        <begin position="124"/>
        <end position="141"/>
    </location>
</feature>
<evidence type="ECO:0000256" key="9">
    <source>
        <dbReference type="SAM" id="Phobius"/>
    </source>
</evidence>
<evidence type="ECO:0000313" key="11">
    <source>
        <dbReference type="Proteomes" id="UP001239215"/>
    </source>
</evidence>
<keyword evidence="6 9" id="KW-1133">Transmembrane helix</keyword>
<evidence type="ECO:0000256" key="6">
    <source>
        <dbReference type="ARBA" id="ARBA00022989"/>
    </source>
</evidence>
<feature type="transmembrane region" description="Helical" evidence="9">
    <location>
        <begin position="63"/>
        <end position="86"/>
    </location>
</feature>
<feature type="transmembrane region" description="Helical" evidence="9">
    <location>
        <begin position="263"/>
        <end position="280"/>
    </location>
</feature>
<gene>
    <name evidence="10" type="ORF">QE405_001199</name>
</gene>
<keyword evidence="4" id="KW-1003">Cell membrane</keyword>
<feature type="region of interest" description="Disordered" evidence="8">
    <location>
        <begin position="1"/>
        <end position="55"/>
    </location>
</feature>
<dbReference type="PANTHER" id="PTHR30472:SF67">
    <property type="entry name" value="PERMEASE OF ABC TRANSPORTER-RELATED"/>
    <property type="match status" value="1"/>
</dbReference>
<dbReference type="EMBL" id="JAUTAN010000001">
    <property type="protein sequence ID" value="MDQ1103915.1"/>
    <property type="molecule type" value="Genomic_DNA"/>
</dbReference>
<reference evidence="10" key="1">
    <citation type="submission" date="2023-07" db="EMBL/GenBank/DDBJ databases">
        <title>Functional and genomic diversity of the sorghum phyllosphere microbiome.</title>
        <authorList>
            <person name="Shade A."/>
        </authorList>
    </citation>
    <scope>NUCLEOTIDE SEQUENCE</scope>
    <source>
        <strain evidence="10">SORGH_AS_1067</strain>
    </source>
</reference>
<dbReference type="Pfam" id="PF01032">
    <property type="entry name" value="FecCD"/>
    <property type="match status" value="1"/>
</dbReference>
<evidence type="ECO:0000256" key="7">
    <source>
        <dbReference type="ARBA" id="ARBA00023136"/>
    </source>
</evidence>
<keyword evidence="7 9" id="KW-0472">Membrane</keyword>
<sequence>MPSGEPESEDLSAHVFTTAPRDQGANTERLRRAPFPPHPRSCPSHRSVSHGEKPRRSSVRRRLAFWPLLLLLLLATLGSLVASLAFGSERIPVGEVVTAVTDRFAGRDPGRWDVIVWELRMPRALLAVVVGAGLAVAGVGMQTLVRNPLADPFLLGISSGASVGATAVITTGFLGGLGIYAVSTGALLGAVGSALLVWLVATAQGGLTPLRLVLSGVVLSSGLSAIASFLVFLSGDPRAANSVMFWMLGSVGGATWEKLWVPAVLVALLGAGMLALHRWMDALAAGPDTASALGVNVAAMRTTLFVGLAVLVGVLVAVSGGIGFVGLIVPHAARLVVGARHRVVLPVAALGGGLFLLWVDVVARLAVRPQEIPLGVVTGVVGAPLFLLLMGRGRYRFGGQQ</sequence>
<feature type="transmembrane region" description="Helical" evidence="9">
    <location>
        <begin position="372"/>
        <end position="391"/>
    </location>
</feature>
<feature type="transmembrane region" description="Helical" evidence="9">
    <location>
        <begin position="179"/>
        <end position="200"/>
    </location>
</feature>
<feature type="transmembrane region" description="Helical" evidence="9">
    <location>
        <begin position="212"/>
        <end position="233"/>
    </location>
</feature>
<dbReference type="GO" id="GO:0033214">
    <property type="term" value="P:siderophore-iron import into cell"/>
    <property type="evidence" value="ECO:0007669"/>
    <property type="project" value="TreeGrafter"/>
</dbReference>
<dbReference type="InterPro" id="IPR037294">
    <property type="entry name" value="ABC_BtuC-like"/>
</dbReference>
<feature type="compositionally biased region" description="Acidic residues" evidence="8">
    <location>
        <begin position="1"/>
        <end position="10"/>
    </location>
</feature>
<feature type="transmembrane region" description="Helical" evidence="9">
    <location>
        <begin position="343"/>
        <end position="366"/>
    </location>
</feature>
<accession>A0AAJ1TX30</accession>
<evidence type="ECO:0000256" key="5">
    <source>
        <dbReference type="ARBA" id="ARBA00022692"/>
    </source>
</evidence>
<comment type="similarity">
    <text evidence="2">Belongs to the binding-protein-dependent transport system permease family. FecCD subfamily.</text>
</comment>
<comment type="subcellular location">
    <subcellularLocation>
        <location evidence="1">Cell membrane</location>
        <topology evidence="1">Multi-pass membrane protein</topology>
    </subcellularLocation>
</comment>
<proteinExistence type="inferred from homology"/>
<dbReference type="AlphaFoldDB" id="A0AAJ1TX30"/>
<evidence type="ECO:0000313" key="10">
    <source>
        <dbReference type="EMBL" id="MDQ1103915.1"/>
    </source>
</evidence>
<protein>
    <submittedName>
        <fullName evidence="10">Iron complex transport system permease protein</fullName>
    </submittedName>
</protein>
<evidence type="ECO:0000256" key="1">
    <source>
        <dbReference type="ARBA" id="ARBA00004651"/>
    </source>
</evidence>
<dbReference type="FunFam" id="1.10.3470.10:FF:000001">
    <property type="entry name" value="Vitamin B12 ABC transporter permease BtuC"/>
    <property type="match status" value="1"/>
</dbReference>
<dbReference type="PANTHER" id="PTHR30472">
    <property type="entry name" value="FERRIC ENTEROBACTIN TRANSPORT SYSTEM PERMEASE PROTEIN"/>
    <property type="match status" value="1"/>
</dbReference>
<dbReference type="SUPFAM" id="SSF81345">
    <property type="entry name" value="ABC transporter involved in vitamin B12 uptake, BtuC"/>
    <property type="match status" value="1"/>
</dbReference>
<evidence type="ECO:0000256" key="8">
    <source>
        <dbReference type="SAM" id="MobiDB-lite"/>
    </source>
</evidence>
<dbReference type="Proteomes" id="UP001239215">
    <property type="component" value="Unassembled WGS sequence"/>
</dbReference>
<feature type="transmembrane region" description="Helical" evidence="9">
    <location>
        <begin position="153"/>
        <end position="173"/>
    </location>
</feature>
<keyword evidence="3" id="KW-0813">Transport</keyword>
<dbReference type="GO" id="GO:0005886">
    <property type="term" value="C:plasma membrane"/>
    <property type="evidence" value="ECO:0007669"/>
    <property type="project" value="UniProtKB-SubCell"/>
</dbReference>
<evidence type="ECO:0000256" key="4">
    <source>
        <dbReference type="ARBA" id="ARBA00022475"/>
    </source>
</evidence>
<evidence type="ECO:0000256" key="3">
    <source>
        <dbReference type="ARBA" id="ARBA00022448"/>
    </source>
</evidence>
<dbReference type="Gene3D" id="1.10.3470.10">
    <property type="entry name" value="ABC transporter involved in vitamin B12 uptake, BtuC"/>
    <property type="match status" value="1"/>
</dbReference>
<name>A0AAJ1TX30_9ACTN</name>
<dbReference type="GO" id="GO:0022857">
    <property type="term" value="F:transmembrane transporter activity"/>
    <property type="evidence" value="ECO:0007669"/>
    <property type="project" value="InterPro"/>
</dbReference>
<keyword evidence="5 9" id="KW-0812">Transmembrane</keyword>
<evidence type="ECO:0000256" key="2">
    <source>
        <dbReference type="ARBA" id="ARBA00007935"/>
    </source>
</evidence>
<organism evidence="10 11">
    <name type="scientific">Nocardioides zeae</name>
    <dbReference type="NCBI Taxonomy" id="1457234"/>
    <lineage>
        <taxon>Bacteria</taxon>
        <taxon>Bacillati</taxon>
        <taxon>Actinomycetota</taxon>
        <taxon>Actinomycetes</taxon>
        <taxon>Propionibacteriales</taxon>
        <taxon>Nocardioidaceae</taxon>
        <taxon>Nocardioides</taxon>
    </lineage>
</organism>
<feature type="transmembrane region" description="Helical" evidence="9">
    <location>
        <begin position="304"/>
        <end position="331"/>
    </location>
</feature>
<dbReference type="InterPro" id="IPR000522">
    <property type="entry name" value="ABC_transptr_permease_BtuC"/>
</dbReference>
<comment type="caution">
    <text evidence="10">The sequence shown here is derived from an EMBL/GenBank/DDBJ whole genome shotgun (WGS) entry which is preliminary data.</text>
</comment>